<organism evidence="1 2">
    <name type="scientific">Eumeta variegata</name>
    <name type="common">Bagworm moth</name>
    <name type="synonym">Eumeta japonica</name>
    <dbReference type="NCBI Taxonomy" id="151549"/>
    <lineage>
        <taxon>Eukaryota</taxon>
        <taxon>Metazoa</taxon>
        <taxon>Ecdysozoa</taxon>
        <taxon>Arthropoda</taxon>
        <taxon>Hexapoda</taxon>
        <taxon>Insecta</taxon>
        <taxon>Pterygota</taxon>
        <taxon>Neoptera</taxon>
        <taxon>Endopterygota</taxon>
        <taxon>Lepidoptera</taxon>
        <taxon>Glossata</taxon>
        <taxon>Ditrysia</taxon>
        <taxon>Tineoidea</taxon>
        <taxon>Psychidae</taxon>
        <taxon>Oiketicinae</taxon>
        <taxon>Eumeta</taxon>
    </lineage>
</organism>
<dbReference type="Proteomes" id="UP000299102">
    <property type="component" value="Unassembled WGS sequence"/>
</dbReference>
<proteinExistence type="predicted"/>
<gene>
    <name evidence="1" type="ORF">EVAR_12491_1</name>
</gene>
<keyword evidence="2" id="KW-1185">Reference proteome</keyword>
<name>A0A4C1TPJ8_EUMVA</name>
<sequence length="132" mass="15052">MPSATQGKSPGRCRSDRKKYALFFKTARIILTADYSKVLPHLVDNHARSVPWQNASHQDGADGISSERNDDGDYCSRISLQTFQNIDYSIYDKASIKILHLFAKKTVRVCRKPQGRRRWMRSRAKADIGVPL</sequence>
<dbReference type="EMBL" id="BGZK01000075">
    <property type="protein sequence ID" value="GBP15902.1"/>
    <property type="molecule type" value="Genomic_DNA"/>
</dbReference>
<accession>A0A4C1TPJ8</accession>
<comment type="caution">
    <text evidence="1">The sequence shown here is derived from an EMBL/GenBank/DDBJ whole genome shotgun (WGS) entry which is preliminary data.</text>
</comment>
<reference evidence="1 2" key="1">
    <citation type="journal article" date="2019" name="Commun. Biol.">
        <title>The bagworm genome reveals a unique fibroin gene that provides high tensile strength.</title>
        <authorList>
            <person name="Kono N."/>
            <person name="Nakamura H."/>
            <person name="Ohtoshi R."/>
            <person name="Tomita M."/>
            <person name="Numata K."/>
            <person name="Arakawa K."/>
        </authorList>
    </citation>
    <scope>NUCLEOTIDE SEQUENCE [LARGE SCALE GENOMIC DNA]</scope>
</reference>
<protein>
    <submittedName>
        <fullName evidence="1">Uncharacterized protein</fullName>
    </submittedName>
</protein>
<evidence type="ECO:0000313" key="2">
    <source>
        <dbReference type="Proteomes" id="UP000299102"/>
    </source>
</evidence>
<dbReference type="AlphaFoldDB" id="A0A4C1TPJ8"/>
<evidence type="ECO:0000313" key="1">
    <source>
        <dbReference type="EMBL" id="GBP15902.1"/>
    </source>
</evidence>